<evidence type="ECO:0000313" key="2">
    <source>
        <dbReference type="Proteomes" id="UP000480854"/>
    </source>
</evidence>
<reference evidence="1 2" key="1">
    <citation type="submission" date="2018-07" db="EMBL/GenBank/DDBJ databases">
        <title>Genome sequence of Azospirillum sp. ATCC 49961.</title>
        <authorList>
            <person name="Sant'Anna F.H."/>
            <person name="Baldani J.I."/>
            <person name="Zilli J.E."/>
            <person name="Reis V.M."/>
            <person name="Hartmann A."/>
            <person name="Cruz L."/>
            <person name="de Souza E.M."/>
            <person name="de Oliveira Pedrosa F."/>
            <person name="Passaglia L.M.P."/>
        </authorList>
    </citation>
    <scope>NUCLEOTIDE SEQUENCE [LARGE SCALE GENOMIC DNA]</scope>
    <source>
        <strain evidence="1 2">ATCC 49961</strain>
    </source>
</reference>
<gene>
    <name evidence="1" type="ORF">DS843_12885</name>
</gene>
<dbReference type="AlphaFoldDB" id="A0A9W7NJT7"/>
<proteinExistence type="predicted"/>
<accession>A0A9W7NJT7</accession>
<name>A0A9W7NJT7_9PROT</name>
<protein>
    <submittedName>
        <fullName evidence="1">Uncharacterized protein</fullName>
    </submittedName>
</protein>
<keyword evidence="2" id="KW-1185">Reference proteome</keyword>
<dbReference type="EMBL" id="QOKW01000008">
    <property type="protein sequence ID" value="KAA0680725.1"/>
    <property type="molecule type" value="Genomic_DNA"/>
</dbReference>
<organism evidence="1 2">
    <name type="scientific">Roseomonas genomospecies 6</name>
    <dbReference type="NCBI Taxonomy" id="214106"/>
    <lineage>
        <taxon>Bacteria</taxon>
        <taxon>Pseudomonadati</taxon>
        <taxon>Pseudomonadota</taxon>
        <taxon>Alphaproteobacteria</taxon>
        <taxon>Acetobacterales</taxon>
        <taxon>Roseomonadaceae</taxon>
        <taxon>Roseomonas</taxon>
    </lineage>
</organism>
<evidence type="ECO:0000313" key="1">
    <source>
        <dbReference type="EMBL" id="KAA0680725.1"/>
    </source>
</evidence>
<sequence length="106" mass="11493">MIQFARCLPPAEALSPDLIVAAGADMAPIPRQLIDEHRIPEDWDSLPDVQVRCAFSGLPRLFGTNLKNIPAVTPYLGSGPVPNQIMPMVEVQGLSETGRRRACLSS</sequence>
<comment type="caution">
    <text evidence="1">The sequence shown here is derived from an EMBL/GenBank/DDBJ whole genome shotgun (WGS) entry which is preliminary data.</text>
</comment>
<dbReference type="Proteomes" id="UP000480854">
    <property type="component" value="Unassembled WGS sequence"/>
</dbReference>